<dbReference type="InterPro" id="IPR050343">
    <property type="entry name" value="RsuA_PseudoU_synthase"/>
</dbReference>
<dbReference type="Pfam" id="PF01479">
    <property type="entry name" value="S4"/>
    <property type="match status" value="1"/>
</dbReference>
<dbReference type="RefSeq" id="WP_183331371.1">
    <property type="nucleotide sequence ID" value="NZ_JACHZF010000012.1"/>
</dbReference>
<dbReference type="EC" id="5.4.99.21" evidence="4"/>
<evidence type="ECO:0000313" key="13">
    <source>
        <dbReference type="EMBL" id="MBB3331088.1"/>
    </source>
</evidence>
<comment type="caution">
    <text evidence="13">The sequence shown here is derived from an EMBL/GenBank/DDBJ whole genome shotgun (WGS) entry which is preliminary data.</text>
</comment>
<gene>
    <name evidence="13" type="ORF">BDK63_001967</name>
</gene>
<evidence type="ECO:0000259" key="12">
    <source>
        <dbReference type="SMART" id="SM00363"/>
    </source>
</evidence>
<accession>A0A7W5PAU0</accession>
<feature type="domain" description="RNA-binding S4" evidence="12">
    <location>
        <begin position="5"/>
        <end position="61"/>
    </location>
</feature>
<evidence type="ECO:0000313" key="14">
    <source>
        <dbReference type="Proteomes" id="UP000553442"/>
    </source>
</evidence>
<evidence type="ECO:0000256" key="2">
    <source>
        <dbReference type="ARBA" id="ARBA00036390"/>
    </source>
</evidence>
<evidence type="ECO:0000256" key="11">
    <source>
        <dbReference type="PROSITE-ProRule" id="PRU00182"/>
    </source>
</evidence>
<comment type="catalytic activity">
    <reaction evidence="2">
        <text>uridine(35) in tRNA(Tyr) = pseudouridine(35) in tRNA(Tyr)</text>
        <dbReference type="Rhea" id="RHEA:60556"/>
        <dbReference type="Rhea" id="RHEA-COMP:15607"/>
        <dbReference type="Rhea" id="RHEA-COMP:15608"/>
        <dbReference type="ChEBI" id="CHEBI:65314"/>
        <dbReference type="ChEBI" id="CHEBI:65315"/>
    </reaction>
</comment>
<evidence type="ECO:0000256" key="3">
    <source>
        <dbReference type="ARBA" id="ARBA00036535"/>
    </source>
</evidence>
<dbReference type="InterPro" id="IPR020094">
    <property type="entry name" value="TruA/RsuA/RluB/E/F_N"/>
</dbReference>
<evidence type="ECO:0000256" key="5">
    <source>
        <dbReference type="ARBA" id="ARBA00039989"/>
    </source>
</evidence>
<dbReference type="PROSITE" id="PS50889">
    <property type="entry name" value="S4"/>
    <property type="match status" value="1"/>
</dbReference>
<sequence>MSDTERLSRRLARQLGCSRREAERYIAGGWVRVDGRTVETPQFRVADQRVELASGARAEEIPPCTLLYHAEAGLSAEAALSRLAADTHWLEDPDDRRLLQAHFRGQAVKLPLERGEAGLLVLTQDRRVARRLDEDRARLEQEWLVEVAGSLDDAQLARLREGTAVPGRRLAPGKVSWQSEQRLRFALKGMVPGQLSAMCEALGLEVISVKRLRIGGVSLARVPPGQWRYLRADERF</sequence>
<dbReference type="GO" id="GO:0001522">
    <property type="term" value="P:pseudouridine synthesis"/>
    <property type="evidence" value="ECO:0007669"/>
    <property type="project" value="InterPro"/>
</dbReference>
<dbReference type="CDD" id="cd00165">
    <property type="entry name" value="S4"/>
    <property type="match status" value="1"/>
</dbReference>
<dbReference type="Gene3D" id="3.30.70.1560">
    <property type="entry name" value="Alpha-L RNA-binding motif"/>
    <property type="match status" value="1"/>
</dbReference>
<organism evidence="13 14">
    <name type="scientific">Halomonas campaniensis</name>
    <dbReference type="NCBI Taxonomy" id="213554"/>
    <lineage>
        <taxon>Bacteria</taxon>
        <taxon>Pseudomonadati</taxon>
        <taxon>Pseudomonadota</taxon>
        <taxon>Gammaproteobacteria</taxon>
        <taxon>Oceanospirillales</taxon>
        <taxon>Halomonadaceae</taxon>
        <taxon>Halomonas</taxon>
    </lineage>
</organism>
<dbReference type="SUPFAM" id="SSF55120">
    <property type="entry name" value="Pseudouridine synthase"/>
    <property type="match status" value="1"/>
</dbReference>
<protein>
    <recommendedName>
        <fullName evidence="5">Dual-specificity RNA pseudouridine synthase RluF</fullName>
        <ecNumber evidence="4">5.4.99.21</ecNumber>
    </recommendedName>
    <alternativeName>
        <fullName evidence="7">23S rRNA pseudouridine(2604) synthase</fullName>
    </alternativeName>
    <alternativeName>
        <fullName evidence="9">Ribosomal large subunit pseudouridine synthase F</fullName>
    </alternativeName>
    <alternativeName>
        <fullName evidence="8">rRNA pseudouridylate synthase F</fullName>
    </alternativeName>
    <alternativeName>
        <fullName evidence="10">rRNA-uridine isomerase F</fullName>
    </alternativeName>
    <alternativeName>
        <fullName evidence="6">tRNA(Tyr) pseudouridine(35) synthase</fullName>
    </alternativeName>
</protein>
<comment type="catalytic activity">
    <reaction evidence="3">
        <text>uridine(2604) in 23S rRNA = pseudouridine(2604) in 23S rRNA</text>
        <dbReference type="Rhea" id="RHEA:38875"/>
        <dbReference type="Rhea" id="RHEA-COMP:10093"/>
        <dbReference type="Rhea" id="RHEA-COMP:10094"/>
        <dbReference type="ChEBI" id="CHEBI:65314"/>
        <dbReference type="ChEBI" id="CHEBI:65315"/>
        <dbReference type="EC" id="5.4.99.21"/>
    </reaction>
</comment>
<dbReference type="GO" id="GO:0006396">
    <property type="term" value="P:RNA processing"/>
    <property type="evidence" value="ECO:0007669"/>
    <property type="project" value="UniProtKB-ARBA"/>
</dbReference>
<evidence type="ECO:0000256" key="4">
    <source>
        <dbReference type="ARBA" id="ARBA00038922"/>
    </source>
</evidence>
<dbReference type="Proteomes" id="UP000553442">
    <property type="component" value="Unassembled WGS sequence"/>
</dbReference>
<evidence type="ECO:0000256" key="7">
    <source>
        <dbReference type="ARBA" id="ARBA00041697"/>
    </source>
</evidence>
<dbReference type="PANTHER" id="PTHR47683:SF2">
    <property type="entry name" value="RNA-BINDING S4 DOMAIN-CONTAINING PROTEIN"/>
    <property type="match status" value="1"/>
</dbReference>
<dbReference type="GO" id="GO:0003723">
    <property type="term" value="F:RNA binding"/>
    <property type="evidence" value="ECO:0007669"/>
    <property type="project" value="UniProtKB-KW"/>
</dbReference>
<proteinExistence type="predicted"/>
<dbReference type="AlphaFoldDB" id="A0A7W5PAU0"/>
<dbReference type="PANTHER" id="PTHR47683">
    <property type="entry name" value="PSEUDOURIDINE SYNTHASE FAMILY PROTEIN-RELATED"/>
    <property type="match status" value="1"/>
</dbReference>
<dbReference type="GO" id="GO:0160138">
    <property type="term" value="F:23S rRNA pseudouridine(2604) synthase activity"/>
    <property type="evidence" value="ECO:0007669"/>
    <property type="project" value="UniProtKB-EC"/>
</dbReference>
<dbReference type="Gene3D" id="3.10.290.10">
    <property type="entry name" value="RNA-binding S4 domain"/>
    <property type="match status" value="1"/>
</dbReference>
<dbReference type="SUPFAM" id="SSF55174">
    <property type="entry name" value="Alpha-L RNA-binding motif"/>
    <property type="match status" value="1"/>
</dbReference>
<dbReference type="InterPro" id="IPR036986">
    <property type="entry name" value="S4_RNA-bd_sf"/>
</dbReference>
<dbReference type="Gene3D" id="3.30.70.580">
    <property type="entry name" value="Pseudouridine synthase I, catalytic domain, N-terminal subdomain"/>
    <property type="match status" value="1"/>
</dbReference>
<evidence type="ECO:0000256" key="9">
    <source>
        <dbReference type="ARBA" id="ARBA00042890"/>
    </source>
</evidence>
<dbReference type="SMART" id="SM00363">
    <property type="entry name" value="S4"/>
    <property type="match status" value="1"/>
</dbReference>
<evidence type="ECO:0000256" key="1">
    <source>
        <dbReference type="ARBA" id="ARBA00023235"/>
    </source>
</evidence>
<keyword evidence="11" id="KW-0694">RNA-binding</keyword>
<evidence type="ECO:0000256" key="8">
    <source>
        <dbReference type="ARBA" id="ARBA00042843"/>
    </source>
</evidence>
<name>A0A7W5PAU0_9GAMM</name>
<dbReference type="InterPro" id="IPR002942">
    <property type="entry name" value="S4_RNA-bd"/>
</dbReference>
<keyword evidence="14" id="KW-1185">Reference proteome</keyword>
<evidence type="ECO:0000256" key="10">
    <source>
        <dbReference type="ARBA" id="ARBA00043147"/>
    </source>
</evidence>
<dbReference type="InterPro" id="IPR020103">
    <property type="entry name" value="PsdUridine_synth_cat_dom_sf"/>
</dbReference>
<dbReference type="EMBL" id="JACHZF010000012">
    <property type="protein sequence ID" value="MBB3331088.1"/>
    <property type="molecule type" value="Genomic_DNA"/>
</dbReference>
<evidence type="ECO:0000256" key="6">
    <source>
        <dbReference type="ARBA" id="ARBA00041420"/>
    </source>
</evidence>
<dbReference type="InterPro" id="IPR042092">
    <property type="entry name" value="PsdUridine_s_RsuA/RluB/E/F_cat"/>
</dbReference>
<keyword evidence="1 13" id="KW-0413">Isomerase</keyword>
<reference evidence="13 14" key="1">
    <citation type="submission" date="2020-08" db="EMBL/GenBank/DDBJ databases">
        <title>Genomic Encyclopedia of Archaeal and Bacterial Type Strains, Phase II (KMG-II): from individual species to whole genera.</title>
        <authorList>
            <person name="Goeker M."/>
        </authorList>
    </citation>
    <scope>NUCLEOTIDE SEQUENCE [LARGE SCALE GENOMIC DNA]</scope>
    <source>
        <strain evidence="13 14">5AG</strain>
    </source>
</reference>